<dbReference type="Gene3D" id="1.10.10.10">
    <property type="entry name" value="Winged helix-like DNA-binding domain superfamily/Winged helix DNA-binding domain"/>
    <property type="match status" value="1"/>
</dbReference>
<proteinExistence type="predicted"/>
<dbReference type="Pfam" id="PF09940">
    <property type="entry name" value="DUF2172"/>
    <property type="match status" value="1"/>
</dbReference>
<feature type="domain" description="DUF4910" evidence="4">
    <location>
        <begin position="25"/>
        <end position="361"/>
    </location>
</feature>
<organism evidence="5 6">
    <name type="scientific">Trujillonella endophytica</name>
    <dbReference type="NCBI Taxonomy" id="673521"/>
    <lineage>
        <taxon>Bacteria</taxon>
        <taxon>Bacillati</taxon>
        <taxon>Actinomycetota</taxon>
        <taxon>Actinomycetes</taxon>
        <taxon>Geodermatophilales</taxon>
        <taxon>Geodermatophilaceae</taxon>
        <taxon>Trujillonella</taxon>
    </lineage>
</organism>
<dbReference type="AlphaFoldDB" id="A0A1H8W0R2"/>
<dbReference type="Proteomes" id="UP000198960">
    <property type="component" value="Unassembled WGS sequence"/>
</dbReference>
<dbReference type="InterPro" id="IPR032622">
    <property type="entry name" value="UCP01524_HTH"/>
</dbReference>
<dbReference type="InterPro" id="IPR032610">
    <property type="entry name" value="DUF2172"/>
</dbReference>
<dbReference type="InterPro" id="IPR032589">
    <property type="entry name" value="DUF4910"/>
</dbReference>
<feature type="domain" description="UCP01524 winged helix-turn-helix" evidence="3">
    <location>
        <begin position="363"/>
        <end position="437"/>
    </location>
</feature>
<evidence type="ECO:0000313" key="6">
    <source>
        <dbReference type="Proteomes" id="UP000198960"/>
    </source>
</evidence>
<feature type="domain" description="DUF2172" evidence="2">
    <location>
        <begin position="75"/>
        <end position="166"/>
    </location>
</feature>
<reference evidence="6" key="1">
    <citation type="submission" date="2016-10" db="EMBL/GenBank/DDBJ databases">
        <authorList>
            <person name="Varghese N."/>
            <person name="Submissions S."/>
        </authorList>
    </citation>
    <scope>NUCLEOTIDE SEQUENCE [LARGE SCALE GENOMIC DNA]</scope>
    <source>
        <strain evidence="6">DSM 45413</strain>
    </source>
</reference>
<feature type="binding site" evidence="1">
    <location>
        <position position="201"/>
    </location>
    <ligand>
        <name>Zn(2+)</name>
        <dbReference type="ChEBI" id="CHEBI:29105"/>
    </ligand>
</feature>
<dbReference type="GO" id="GO:0046872">
    <property type="term" value="F:metal ion binding"/>
    <property type="evidence" value="ECO:0007669"/>
    <property type="project" value="UniProtKB-KW"/>
</dbReference>
<evidence type="ECO:0000259" key="4">
    <source>
        <dbReference type="Pfam" id="PF16254"/>
    </source>
</evidence>
<dbReference type="RefSeq" id="WP_091947651.1">
    <property type="nucleotide sequence ID" value="NZ_FOEE01000015.1"/>
</dbReference>
<evidence type="ECO:0000259" key="2">
    <source>
        <dbReference type="Pfam" id="PF09940"/>
    </source>
</evidence>
<feature type="binding site" evidence="1">
    <location>
        <position position="330"/>
    </location>
    <ligand>
        <name>Zn(2+)</name>
        <dbReference type="ChEBI" id="CHEBI:29105"/>
    </ligand>
</feature>
<gene>
    <name evidence="5" type="ORF">SAMN05660991_03944</name>
</gene>
<dbReference type="OrthoDB" id="9765654at2"/>
<dbReference type="Gene3D" id="3.40.630.10">
    <property type="entry name" value="Zn peptidases"/>
    <property type="match status" value="1"/>
</dbReference>
<protein>
    <submittedName>
        <fullName evidence="5">Aminopeptidase-like domain-containing protein</fullName>
    </submittedName>
</protein>
<keyword evidence="6" id="KW-1185">Reference proteome</keyword>
<dbReference type="SUPFAM" id="SSF53187">
    <property type="entry name" value="Zn-dependent exopeptidases"/>
    <property type="match status" value="1"/>
</dbReference>
<keyword evidence="5" id="KW-0645">Protease</keyword>
<keyword evidence="1" id="KW-0862">Zinc</keyword>
<dbReference type="InterPro" id="IPR012353">
    <property type="entry name" value="UCP015244"/>
</dbReference>
<dbReference type="PIRSF" id="PIRSF015244">
    <property type="entry name" value="UCP015244"/>
    <property type="match status" value="1"/>
</dbReference>
<evidence type="ECO:0000256" key="1">
    <source>
        <dbReference type="PIRSR" id="PIRSR015244-50"/>
    </source>
</evidence>
<keyword evidence="5" id="KW-0031">Aminopeptidase</keyword>
<dbReference type="Pfam" id="PF16221">
    <property type="entry name" value="HTH_47"/>
    <property type="match status" value="1"/>
</dbReference>
<sequence>MTLARHVDALRSGDQDGRALGEAMHAVMGRLYPICRSITGDGVRATLDVLAESADIQRRSIPSGTQAFDWTVPDEWNVRDAYVADRHGHRLIDFHRHNLHLVSYSVPVRATMTLSELRPHLHTLPDRPDWIPYRTSYYHRDWGFCLADSRLRAMDEGPYEVVVDSTLEPGELTYGELVLPGSSTEEVVVSAHICHPSLANDNLAGIAVAREVARTLASLPSRRYTYRFIFAPGTLGSIAWLSRNADVLPRVRHGLVVTGLGGPGVLVYKRSRRGGAGIDRAAAHVVSRRGGEIRGYSPYGYDERQFNAIGFDLPFGRLSRTPHGEYPEYHTSADDLSFVTPPQLLESYLALLEMMDVLENDRRYENLSPYGEPQLGKRGLYPTTGGKQATDAVMAMLWVLAYSDGSTSLLDIASVAGVDFAGLRGAAASLEAAGLLAAER</sequence>
<name>A0A1H8W0R2_9ACTN</name>
<dbReference type="GO" id="GO:0004177">
    <property type="term" value="F:aminopeptidase activity"/>
    <property type="evidence" value="ECO:0007669"/>
    <property type="project" value="UniProtKB-KW"/>
</dbReference>
<accession>A0A1H8W0R2</accession>
<dbReference type="Gene3D" id="3.50.30.90">
    <property type="match status" value="1"/>
</dbReference>
<dbReference type="EMBL" id="FOEE01000015">
    <property type="protein sequence ID" value="SEP21239.1"/>
    <property type="molecule type" value="Genomic_DNA"/>
</dbReference>
<dbReference type="Pfam" id="PF16254">
    <property type="entry name" value="DUF4910"/>
    <property type="match status" value="1"/>
</dbReference>
<dbReference type="InterPro" id="IPR036388">
    <property type="entry name" value="WH-like_DNA-bd_sf"/>
</dbReference>
<comment type="cofactor">
    <cofactor evidence="1">
        <name>Zn(2+)</name>
        <dbReference type="ChEBI" id="CHEBI:29105"/>
    </cofactor>
    <text evidence="1">Binds 1 zinc ion per subunit.</text>
</comment>
<evidence type="ECO:0000313" key="5">
    <source>
        <dbReference type="EMBL" id="SEP21239.1"/>
    </source>
</evidence>
<dbReference type="STRING" id="673521.SAMN05660991_03944"/>
<feature type="binding site" evidence="1">
    <location>
        <position position="195"/>
    </location>
    <ligand>
        <name>Zn(2+)</name>
        <dbReference type="ChEBI" id="CHEBI:29105"/>
    </ligand>
</feature>
<keyword evidence="5" id="KW-0378">Hydrolase</keyword>
<keyword evidence="1" id="KW-0479">Metal-binding</keyword>
<evidence type="ECO:0000259" key="3">
    <source>
        <dbReference type="Pfam" id="PF16221"/>
    </source>
</evidence>